<sequence>MWLFLCPIIINQQQSTMTKTSLIIATFLLLFATKVSAQNGFSITGKITDKDTRALPSIQITITNAIDNSVAKIEITDADGNFSIQNLKVGNYKVVIDDMEYSPYQSETISLDAANPLAKLAPILLTSKSATNLNEVVVTKKKPFVENKIDRTVVNVDAFITAAGGDAMDVLEKSPGIIVDQNGTITFKGKSGVQVFIDDKPTYLSGAELEAYLRSLPASTLDKIELITNPPAKYDAAGGAGIINIVSKRTKSRGFNANLTSRFSQGKRSGNRQGINFNYMEDKIRVFGNVGYAQQNPINDLFIFRKFKNNDGSTNSLFYQNSFIDTKVKSTNARVGMDYYASDKTTIGFGLTGVLRSNNQFSDVRSEVTDANLVLDSSIVANNLNKQKFKNGGINFNLRHELDSLGQRITMDLDYLKYDTSSKQLFNNFVYQPDNSLSSQDQLKGFLPSDLDIYALKTDYTLPFKNGSTFETGYKVSYTKTDNIADYRDVVNGVEIPNYATSNHFKYDEIINAAYVNFNTNYKRFGFQTGLRLENTESRGNQLGNIEQAPSKFKRNYTNLFPTVYVEYKLDSIGNNQLVANYGRRINRPYFQDLNPFISPLDKFTFYSGNPFLNPSFANNYELSYRYKGIFSTTLSYGSSKDDINETIEINDGIYYSRPGNIGKSEFFSINANLQLTLTQWWSANAYNELTHSKFKSQLYTEELNSSGTFWFFSMNNSFKFNKGWSAELSGTYQTDIVSAQFVLLSRSNINFGIQKKLLKDKATIKLSANDIFYSNMNNGIIKNLQNTEANWTNKLDSRFVAMTFTYGFGKSFAPKKQYNSNGAENEMNRVKG</sequence>
<dbReference type="AlphaFoldDB" id="A0A4R6Q6C0"/>
<gene>
    <name evidence="2" type="ORF">BC748_2831</name>
</gene>
<dbReference type="SUPFAM" id="SSF56935">
    <property type="entry name" value="Porins"/>
    <property type="match status" value="1"/>
</dbReference>
<dbReference type="RefSeq" id="WP_133534018.1">
    <property type="nucleotide sequence ID" value="NZ_SNXR01000018.1"/>
</dbReference>
<dbReference type="InterPro" id="IPR037066">
    <property type="entry name" value="Plug_dom_sf"/>
</dbReference>
<feature type="domain" description="Outer membrane protein beta-barrel" evidence="1">
    <location>
        <begin position="400"/>
        <end position="807"/>
    </location>
</feature>
<dbReference type="Pfam" id="PF13620">
    <property type="entry name" value="CarboxypepD_reg"/>
    <property type="match status" value="1"/>
</dbReference>
<dbReference type="Proteomes" id="UP000295260">
    <property type="component" value="Unassembled WGS sequence"/>
</dbReference>
<dbReference type="Gene3D" id="2.60.40.1120">
    <property type="entry name" value="Carboxypeptidase-like, regulatory domain"/>
    <property type="match status" value="1"/>
</dbReference>
<dbReference type="Pfam" id="PF14905">
    <property type="entry name" value="OMP_b-brl_3"/>
    <property type="match status" value="1"/>
</dbReference>
<dbReference type="SUPFAM" id="SSF49452">
    <property type="entry name" value="Starch-binding domain-like"/>
    <property type="match status" value="1"/>
</dbReference>
<comment type="caution">
    <text evidence="2">The sequence shown here is derived from an EMBL/GenBank/DDBJ whole genome shotgun (WGS) entry which is preliminary data.</text>
</comment>
<evidence type="ECO:0000313" key="3">
    <source>
        <dbReference type="Proteomes" id="UP000295260"/>
    </source>
</evidence>
<keyword evidence="3" id="KW-1185">Reference proteome</keyword>
<dbReference type="EMBL" id="SNXR01000018">
    <property type="protein sequence ID" value="TDP57617.1"/>
    <property type="molecule type" value="Genomic_DNA"/>
</dbReference>
<organism evidence="2 3">
    <name type="scientific">Flavobacterium dankookense</name>
    <dbReference type="NCBI Taxonomy" id="706186"/>
    <lineage>
        <taxon>Bacteria</taxon>
        <taxon>Pseudomonadati</taxon>
        <taxon>Bacteroidota</taxon>
        <taxon>Flavobacteriia</taxon>
        <taxon>Flavobacteriales</taxon>
        <taxon>Flavobacteriaceae</taxon>
        <taxon>Flavobacterium</taxon>
    </lineage>
</organism>
<keyword evidence="2" id="KW-0675">Receptor</keyword>
<protein>
    <submittedName>
        <fullName evidence="2">Outer membrane receptor protein involved in Fe transport</fullName>
    </submittedName>
</protein>
<reference evidence="2 3" key="1">
    <citation type="submission" date="2019-03" db="EMBL/GenBank/DDBJ databases">
        <title>Genomic Encyclopedia of Archaeal and Bacterial Type Strains, Phase II (KMG-II): from individual species to whole genera.</title>
        <authorList>
            <person name="Goeker M."/>
        </authorList>
    </citation>
    <scope>NUCLEOTIDE SEQUENCE [LARGE SCALE GENOMIC DNA]</scope>
    <source>
        <strain evidence="2 3">DSM 25687</strain>
    </source>
</reference>
<dbReference type="InterPro" id="IPR041700">
    <property type="entry name" value="OMP_b-brl_3"/>
</dbReference>
<evidence type="ECO:0000313" key="2">
    <source>
        <dbReference type="EMBL" id="TDP57617.1"/>
    </source>
</evidence>
<proteinExistence type="predicted"/>
<accession>A0A4R6Q6C0</accession>
<dbReference type="GO" id="GO:0030246">
    <property type="term" value="F:carbohydrate binding"/>
    <property type="evidence" value="ECO:0007669"/>
    <property type="project" value="InterPro"/>
</dbReference>
<dbReference type="InterPro" id="IPR013784">
    <property type="entry name" value="Carb-bd-like_fold"/>
</dbReference>
<dbReference type="OrthoDB" id="8764943at2"/>
<name>A0A4R6Q6C0_9FLAO</name>
<dbReference type="Gene3D" id="2.170.130.10">
    <property type="entry name" value="TonB-dependent receptor, plug domain"/>
    <property type="match status" value="1"/>
</dbReference>
<evidence type="ECO:0000259" key="1">
    <source>
        <dbReference type="Pfam" id="PF14905"/>
    </source>
</evidence>